<protein>
    <submittedName>
        <fullName evidence="2">Uncharacterized protein</fullName>
    </submittedName>
</protein>
<evidence type="ECO:0000313" key="2">
    <source>
        <dbReference type="EMBL" id="GIL98987.1"/>
    </source>
</evidence>
<evidence type="ECO:0000313" key="3">
    <source>
        <dbReference type="Proteomes" id="UP000722791"/>
    </source>
</evidence>
<dbReference type="InterPro" id="IPR008775">
    <property type="entry name" value="Phytyl_CoA_dOase-like"/>
</dbReference>
<feature type="region of interest" description="Disordered" evidence="1">
    <location>
        <begin position="1"/>
        <end position="21"/>
    </location>
</feature>
<accession>A0A8J4DAU3</accession>
<feature type="region of interest" description="Disordered" evidence="1">
    <location>
        <begin position="356"/>
        <end position="426"/>
    </location>
</feature>
<proteinExistence type="predicted"/>
<name>A0A8J4DAU3_9CHLO</name>
<feature type="region of interest" description="Disordered" evidence="1">
    <location>
        <begin position="490"/>
        <end position="554"/>
    </location>
</feature>
<sequence length="578" mass="62406">MSKPTGQFPRKANLPDPYSPCPNEKCHASTRNIRNLSELEYWAAICPHLSVGGRLEINKKKRSKQNDEDFRRQMHDEGVFQVYPSEMQWPVDIHRLALNMVTLMQHGWPATFLLMFDEVWALIERASGLMVATTGNTCNMDVLCWYVDPNGGAAGFSPHRDRQPDDSPATFRPGDSSPMYSTCWVPLTDACPENSCLYMVPRWADPGYYHGDDDDGPDPLSVALSSKESFQSIRAFPAEAGSAIIFSHRIIHWGSRGRKGFHTPRLAISWGCADDAYEPPYFSRQYLPYPPMELRAALACGQMLVYHERFPMAARQLSLYYKFFNLHADKFQESYRAKVASEFVAATKELVMAGAAPGPGRGMASNGATHGGGDESRVPMNSNKVGTGEKKKKKRSAGEGSGHADADTFPDVKGGGSNAAAPLGGKGLKKAKKAAVPGCDKDLAAAHLAIGGAQVAATLTAVSLAAKKARKDKKVAGKTAAVPVTALGKEGALQGQPAAAESRKKGGRKAVNTRWSQDGDDDDDDDEEEGPGWEGLLVAGGGGGGDSDDEVMEDALDAMLDAKLAGREDGLVDDFDDF</sequence>
<dbReference type="Proteomes" id="UP000722791">
    <property type="component" value="Unassembled WGS sequence"/>
</dbReference>
<dbReference type="AlphaFoldDB" id="A0A8J4DAU3"/>
<feature type="compositionally biased region" description="Acidic residues" evidence="1">
    <location>
        <begin position="518"/>
        <end position="531"/>
    </location>
</feature>
<gene>
    <name evidence="2" type="ORF">Vretimale_4284</name>
</gene>
<dbReference type="EMBL" id="BNCQ01000006">
    <property type="protein sequence ID" value="GIL98987.1"/>
    <property type="molecule type" value="Genomic_DNA"/>
</dbReference>
<comment type="caution">
    <text evidence="2">The sequence shown here is derived from an EMBL/GenBank/DDBJ whole genome shotgun (WGS) entry which is preliminary data.</text>
</comment>
<evidence type="ECO:0000256" key="1">
    <source>
        <dbReference type="SAM" id="MobiDB-lite"/>
    </source>
</evidence>
<organism evidence="2 3">
    <name type="scientific">Volvox reticuliferus</name>
    <dbReference type="NCBI Taxonomy" id="1737510"/>
    <lineage>
        <taxon>Eukaryota</taxon>
        <taxon>Viridiplantae</taxon>
        <taxon>Chlorophyta</taxon>
        <taxon>core chlorophytes</taxon>
        <taxon>Chlorophyceae</taxon>
        <taxon>CS clade</taxon>
        <taxon>Chlamydomonadales</taxon>
        <taxon>Volvocaceae</taxon>
        <taxon>Volvox</taxon>
    </lineage>
</organism>
<reference evidence="2" key="1">
    <citation type="journal article" date="2021" name="Proc. Natl. Acad. Sci. U.S.A.">
        <title>Three genomes in the algal genus Volvox reveal the fate of a haploid sex-determining region after a transition to homothallism.</title>
        <authorList>
            <person name="Yamamoto K."/>
            <person name="Hamaji T."/>
            <person name="Kawai-Toyooka H."/>
            <person name="Matsuzaki R."/>
            <person name="Takahashi F."/>
            <person name="Nishimura Y."/>
            <person name="Kawachi M."/>
            <person name="Noguchi H."/>
            <person name="Minakuchi Y."/>
            <person name="Umen J.G."/>
            <person name="Toyoda A."/>
            <person name="Nozaki H."/>
        </authorList>
    </citation>
    <scope>NUCLEOTIDE SEQUENCE</scope>
    <source>
        <strain evidence="2">NIES-3785</strain>
    </source>
</reference>
<dbReference type="Gene3D" id="2.60.120.620">
    <property type="entry name" value="q2cbj1_9rhob like domain"/>
    <property type="match status" value="1"/>
</dbReference>
<dbReference type="SUPFAM" id="SSF51197">
    <property type="entry name" value="Clavaminate synthase-like"/>
    <property type="match status" value="1"/>
</dbReference>
<dbReference type="Pfam" id="PF05721">
    <property type="entry name" value="PhyH"/>
    <property type="match status" value="1"/>
</dbReference>